<reference evidence="1" key="1">
    <citation type="submission" date="2021-03" db="EMBL/GenBank/DDBJ databases">
        <title>Draft genome sequence of rust myrtle Austropuccinia psidii MF-1, a brazilian biotype.</title>
        <authorList>
            <person name="Quecine M.C."/>
            <person name="Pachon D.M.R."/>
            <person name="Bonatelli M.L."/>
            <person name="Correr F.H."/>
            <person name="Franceschini L.M."/>
            <person name="Leite T.F."/>
            <person name="Margarido G.R.A."/>
            <person name="Almeida C.A."/>
            <person name="Ferrarezi J.A."/>
            <person name="Labate C.A."/>
        </authorList>
    </citation>
    <scope>NUCLEOTIDE SEQUENCE</scope>
    <source>
        <strain evidence="1">MF-1</strain>
    </source>
</reference>
<protein>
    <submittedName>
        <fullName evidence="1">Uncharacterized protein</fullName>
    </submittedName>
</protein>
<proteinExistence type="predicted"/>
<dbReference type="Proteomes" id="UP000765509">
    <property type="component" value="Unassembled WGS sequence"/>
</dbReference>
<organism evidence="1 2">
    <name type="scientific">Austropuccinia psidii MF-1</name>
    <dbReference type="NCBI Taxonomy" id="1389203"/>
    <lineage>
        <taxon>Eukaryota</taxon>
        <taxon>Fungi</taxon>
        <taxon>Dikarya</taxon>
        <taxon>Basidiomycota</taxon>
        <taxon>Pucciniomycotina</taxon>
        <taxon>Pucciniomycetes</taxon>
        <taxon>Pucciniales</taxon>
        <taxon>Sphaerophragmiaceae</taxon>
        <taxon>Austropuccinia</taxon>
    </lineage>
</organism>
<dbReference type="EMBL" id="AVOT02012578">
    <property type="protein sequence ID" value="MBW0494437.1"/>
    <property type="molecule type" value="Genomic_DNA"/>
</dbReference>
<comment type="caution">
    <text evidence="1">The sequence shown here is derived from an EMBL/GenBank/DDBJ whole genome shotgun (WGS) entry which is preliminary data.</text>
</comment>
<dbReference type="AlphaFoldDB" id="A0A9Q3D2P6"/>
<sequence>MAFIRTSDMLQEDYSIPDEFITTGLHPLFEKSEMRFYDSRKQANGRNTWYWWKNQILTKCKDGSWRYKIENAFENLFFDQHKEKPLAWFLKRAERSN</sequence>
<keyword evidence="2" id="KW-1185">Reference proteome</keyword>
<evidence type="ECO:0000313" key="2">
    <source>
        <dbReference type="Proteomes" id="UP000765509"/>
    </source>
</evidence>
<evidence type="ECO:0000313" key="1">
    <source>
        <dbReference type="EMBL" id="MBW0494437.1"/>
    </source>
</evidence>
<name>A0A9Q3D2P6_9BASI</name>
<gene>
    <name evidence="1" type="ORF">O181_034152</name>
</gene>
<accession>A0A9Q3D2P6</accession>